<dbReference type="Pfam" id="PF00534">
    <property type="entry name" value="Glycos_transf_1"/>
    <property type="match status" value="1"/>
</dbReference>
<dbReference type="AlphaFoldDB" id="A0A2K9NWN5"/>
<evidence type="ECO:0000256" key="1">
    <source>
        <dbReference type="ARBA" id="ARBA00022679"/>
    </source>
</evidence>
<dbReference type="PANTHER" id="PTHR46401:SF2">
    <property type="entry name" value="GLYCOSYLTRANSFERASE WBBK-RELATED"/>
    <property type="match status" value="1"/>
</dbReference>
<reference evidence="3 4" key="1">
    <citation type="submission" date="2018-01" db="EMBL/GenBank/DDBJ databases">
        <title>Complete genome sequence of Bacteriovorax stolpii DSM12778.</title>
        <authorList>
            <person name="Tang B."/>
            <person name="Chang J."/>
        </authorList>
    </citation>
    <scope>NUCLEOTIDE SEQUENCE [LARGE SCALE GENOMIC DNA]</scope>
    <source>
        <strain evidence="3 4">DSM 12778</strain>
    </source>
</reference>
<proteinExistence type="predicted"/>
<dbReference type="GO" id="GO:0016757">
    <property type="term" value="F:glycosyltransferase activity"/>
    <property type="evidence" value="ECO:0007669"/>
    <property type="project" value="InterPro"/>
</dbReference>
<evidence type="ECO:0000313" key="4">
    <source>
        <dbReference type="Proteomes" id="UP000235584"/>
    </source>
</evidence>
<accession>A0A2K9NWN5</accession>
<evidence type="ECO:0000259" key="2">
    <source>
        <dbReference type="Pfam" id="PF00534"/>
    </source>
</evidence>
<dbReference type="InterPro" id="IPR001296">
    <property type="entry name" value="Glyco_trans_1"/>
</dbReference>
<dbReference type="CDD" id="cd03801">
    <property type="entry name" value="GT4_PimA-like"/>
    <property type="match status" value="1"/>
</dbReference>
<feature type="domain" description="Glycosyl transferase family 1" evidence="2">
    <location>
        <begin position="199"/>
        <end position="338"/>
    </location>
</feature>
<dbReference type="Proteomes" id="UP000235584">
    <property type="component" value="Chromosome"/>
</dbReference>
<dbReference type="KEGG" id="bsto:C0V70_17750"/>
<organism evidence="3 4">
    <name type="scientific">Bacteriovorax stolpii</name>
    <name type="common">Bdellovibrio stolpii</name>
    <dbReference type="NCBI Taxonomy" id="960"/>
    <lineage>
        <taxon>Bacteria</taxon>
        <taxon>Pseudomonadati</taxon>
        <taxon>Bdellovibrionota</taxon>
        <taxon>Bacteriovoracia</taxon>
        <taxon>Bacteriovoracales</taxon>
        <taxon>Bacteriovoracaceae</taxon>
        <taxon>Bacteriovorax</taxon>
    </lineage>
</organism>
<dbReference type="SUPFAM" id="SSF53756">
    <property type="entry name" value="UDP-Glycosyltransferase/glycogen phosphorylase"/>
    <property type="match status" value="1"/>
</dbReference>
<protein>
    <recommendedName>
        <fullName evidence="2">Glycosyl transferase family 1 domain-containing protein</fullName>
    </recommendedName>
</protein>
<dbReference type="EMBL" id="CP025704">
    <property type="protein sequence ID" value="AUN99916.1"/>
    <property type="molecule type" value="Genomic_DNA"/>
</dbReference>
<keyword evidence="1" id="KW-0808">Transferase</keyword>
<name>A0A2K9NWN5_BACTC</name>
<keyword evidence="4" id="KW-1185">Reference proteome</keyword>
<gene>
    <name evidence="3" type="ORF">C0V70_17750</name>
</gene>
<dbReference type="GO" id="GO:0009103">
    <property type="term" value="P:lipopolysaccharide biosynthetic process"/>
    <property type="evidence" value="ECO:0007669"/>
    <property type="project" value="TreeGrafter"/>
</dbReference>
<sequence length="455" mass="51940">MTTIFAVCLATWGLRKSSLKWNNFPMREQTFLIITKEEISFWKSCQLITKNLIQSYQLALKGHNIQFLKVEEDLTPASAYKHALKIKEINPQGLIWVDHEPCSALLLNALNSVLSDKPYNDKPKFFIHLFGDFVLQCRQWETTLKSLNEFPVHFLVASDAQKLLVDKMFISTKNITTVIPFPVEKSVFNASAFSQQRNLMREKFKLKDEVVLLYTGRMSLQKNIDSLVNTFTKVKNLVGGNAELWLAGPWDNILLPYHGTRGLPGSYFSQFKSSLLDKGLSNVRFLGDLDEEELLGVYHASDLFVSFSTFNDDDYGMSIAEALMCGLPALLTQWGGLPTFKKYSEHVDLVPIEFQDVRMHPQSILAQKKMMAKILEIKENKFPREEMASYSANYLSIEAVGKKLEELLFAVDFNAKIEFSQVFYKLSTTFHLSSDAPFKNNLGLYKDVYGDYGTL</sequence>
<dbReference type="PANTHER" id="PTHR46401">
    <property type="entry name" value="GLYCOSYLTRANSFERASE WBBK-RELATED"/>
    <property type="match status" value="1"/>
</dbReference>
<evidence type="ECO:0000313" key="3">
    <source>
        <dbReference type="EMBL" id="AUN99916.1"/>
    </source>
</evidence>
<dbReference type="Gene3D" id="3.40.50.2000">
    <property type="entry name" value="Glycogen Phosphorylase B"/>
    <property type="match status" value="1"/>
</dbReference>